<dbReference type="GO" id="GO:0016020">
    <property type="term" value="C:membrane"/>
    <property type="evidence" value="ECO:0007669"/>
    <property type="project" value="UniProtKB-SubCell"/>
</dbReference>
<evidence type="ECO:0000256" key="2">
    <source>
        <dbReference type="ARBA" id="ARBA00023136"/>
    </source>
</evidence>
<evidence type="ECO:0000256" key="4">
    <source>
        <dbReference type="SAM" id="Phobius"/>
    </source>
</evidence>
<reference evidence="5" key="1">
    <citation type="journal article" date="2019" name="Environ. Microbiol.">
        <title>Fungal ecological strategies reflected in gene transcription - a case study of two litter decomposers.</title>
        <authorList>
            <person name="Barbi F."/>
            <person name="Kohler A."/>
            <person name="Barry K."/>
            <person name="Baskaran P."/>
            <person name="Daum C."/>
            <person name="Fauchery L."/>
            <person name="Ihrmark K."/>
            <person name="Kuo A."/>
            <person name="LaButti K."/>
            <person name="Lipzen A."/>
            <person name="Morin E."/>
            <person name="Grigoriev I.V."/>
            <person name="Henrissat B."/>
            <person name="Lindahl B."/>
            <person name="Martin F."/>
        </authorList>
    </citation>
    <scope>NUCLEOTIDE SEQUENCE</scope>
    <source>
        <strain evidence="5">JB14</strain>
    </source>
</reference>
<feature type="compositionally biased region" description="Polar residues" evidence="3">
    <location>
        <begin position="1"/>
        <end position="12"/>
    </location>
</feature>
<keyword evidence="6" id="KW-1185">Reference proteome</keyword>
<name>A0A6A4IGM7_9AGAR</name>
<accession>A0A6A4IGM7</accession>
<feature type="transmembrane region" description="Helical" evidence="4">
    <location>
        <begin position="112"/>
        <end position="135"/>
    </location>
</feature>
<proteinExistence type="predicted"/>
<evidence type="ECO:0000256" key="1">
    <source>
        <dbReference type="ARBA" id="ARBA00004370"/>
    </source>
</evidence>
<dbReference type="InterPro" id="IPR044839">
    <property type="entry name" value="NDR1-like"/>
</dbReference>
<dbReference type="GO" id="GO:0098542">
    <property type="term" value="P:defense response to other organism"/>
    <property type="evidence" value="ECO:0007669"/>
    <property type="project" value="InterPro"/>
</dbReference>
<organism evidence="5 6">
    <name type="scientific">Gymnopus androsaceus JB14</name>
    <dbReference type="NCBI Taxonomy" id="1447944"/>
    <lineage>
        <taxon>Eukaryota</taxon>
        <taxon>Fungi</taxon>
        <taxon>Dikarya</taxon>
        <taxon>Basidiomycota</taxon>
        <taxon>Agaricomycotina</taxon>
        <taxon>Agaricomycetes</taxon>
        <taxon>Agaricomycetidae</taxon>
        <taxon>Agaricales</taxon>
        <taxon>Marasmiineae</taxon>
        <taxon>Omphalotaceae</taxon>
        <taxon>Gymnopus</taxon>
    </lineage>
</organism>
<dbReference type="PANTHER" id="PTHR31234:SF2">
    <property type="entry name" value="OS05G0199100 PROTEIN"/>
    <property type="match status" value="1"/>
</dbReference>
<evidence type="ECO:0000256" key="3">
    <source>
        <dbReference type="SAM" id="MobiDB-lite"/>
    </source>
</evidence>
<dbReference type="EMBL" id="ML769393">
    <property type="protein sequence ID" value="KAE9407924.1"/>
    <property type="molecule type" value="Genomic_DNA"/>
</dbReference>
<feature type="region of interest" description="Disordered" evidence="3">
    <location>
        <begin position="1"/>
        <end position="54"/>
    </location>
</feature>
<evidence type="ECO:0000313" key="6">
    <source>
        <dbReference type="Proteomes" id="UP000799118"/>
    </source>
</evidence>
<keyword evidence="4" id="KW-1133">Transmembrane helix</keyword>
<evidence type="ECO:0000313" key="5">
    <source>
        <dbReference type="EMBL" id="KAE9407924.1"/>
    </source>
</evidence>
<gene>
    <name evidence="5" type="ORF">BT96DRAFT_1013812</name>
</gene>
<dbReference type="Proteomes" id="UP000799118">
    <property type="component" value="Unassembled WGS sequence"/>
</dbReference>
<dbReference type="PANTHER" id="PTHR31234">
    <property type="entry name" value="LATE EMBRYOGENESIS ABUNDANT (LEA) HYDROXYPROLINE-RICH GLYCOPROTEIN FAMILY"/>
    <property type="match status" value="1"/>
</dbReference>
<sequence length="305" mass="33670">MANYYYSSQPTQRGLPDGPLYPRDPFSTSQQGSLYRYGEPYRDNPSQYESPSDRQDMKEDLFSNKIKPKSAFDHFGNPEQKWAGAGVKSYRKGIRRRDLWTRGGGLFCIGRFFFCSLFIIIFIVVAVILGFALWIRPPALSFTKPGLNPTQQVSFPDSTLTVPLEMNFTVNNPNFFSVDFKPLTAAVSYPSVNNTIIANGNLTNLVIKSDQITNFTFPIVIYLDLSDTAPSKAENLAVVLDLATKCGLLTSSSPVPIPLGVKVGIDLSVLGILITIPSVSFTVNINCPIDDSAIQQKLQSILGSF</sequence>
<dbReference type="OrthoDB" id="20273at2759"/>
<protein>
    <recommendedName>
        <fullName evidence="7">Late embryogenesis abundant protein LEA-2 subgroup domain-containing protein</fullName>
    </recommendedName>
</protein>
<keyword evidence="2 4" id="KW-0472">Membrane</keyword>
<dbReference type="Gene3D" id="2.60.40.1820">
    <property type="match status" value="1"/>
</dbReference>
<evidence type="ECO:0008006" key="7">
    <source>
        <dbReference type="Google" id="ProtNLM"/>
    </source>
</evidence>
<keyword evidence="4" id="KW-0812">Transmembrane</keyword>
<comment type="subcellular location">
    <subcellularLocation>
        <location evidence="1">Membrane</location>
    </subcellularLocation>
</comment>
<dbReference type="AlphaFoldDB" id="A0A6A4IGM7"/>